<evidence type="ECO:0000313" key="2">
    <source>
        <dbReference type="EMBL" id="KAK1725396.1"/>
    </source>
</evidence>
<keyword evidence="1" id="KW-0472">Membrane</keyword>
<protein>
    <submittedName>
        <fullName evidence="2">Uncharacterized protein</fullName>
    </submittedName>
</protein>
<accession>A0AAD8UQ97</accession>
<gene>
    <name evidence="2" type="ORF">BDZ83DRAFT_306834</name>
</gene>
<name>A0AAD8UQ97_GLOAC</name>
<proteinExistence type="predicted"/>
<evidence type="ECO:0000256" key="1">
    <source>
        <dbReference type="SAM" id="Phobius"/>
    </source>
</evidence>
<organism evidence="2 3">
    <name type="scientific">Glomerella acutata</name>
    <name type="common">Colletotrichum acutatum</name>
    <dbReference type="NCBI Taxonomy" id="27357"/>
    <lineage>
        <taxon>Eukaryota</taxon>
        <taxon>Fungi</taxon>
        <taxon>Dikarya</taxon>
        <taxon>Ascomycota</taxon>
        <taxon>Pezizomycotina</taxon>
        <taxon>Sordariomycetes</taxon>
        <taxon>Hypocreomycetidae</taxon>
        <taxon>Glomerellales</taxon>
        <taxon>Glomerellaceae</taxon>
        <taxon>Colletotrichum</taxon>
        <taxon>Colletotrichum acutatum species complex</taxon>
    </lineage>
</organism>
<comment type="caution">
    <text evidence="2">The sequence shown here is derived from an EMBL/GenBank/DDBJ whole genome shotgun (WGS) entry which is preliminary data.</text>
</comment>
<dbReference type="EMBL" id="JAHMHS010000042">
    <property type="protein sequence ID" value="KAK1725396.1"/>
    <property type="molecule type" value="Genomic_DNA"/>
</dbReference>
<dbReference type="Proteomes" id="UP001244207">
    <property type="component" value="Unassembled WGS sequence"/>
</dbReference>
<dbReference type="GeneID" id="85386183"/>
<keyword evidence="3" id="KW-1185">Reference proteome</keyword>
<dbReference type="AlphaFoldDB" id="A0AAD8UQ97"/>
<evidence type="ECO:0000313" key="3">
    <source>
        <dbReference type="Proteomes" id="UP001244207"/>
    </source>
</evidence>
<keyword evidence="1" id="KW-0812">Transmembrane</keyword>
<keyword evidence="1" id="KW-1133">Transmembrane helix</keyword>
<feature type="transmembrane region" description="Helical" evidence="1">
    <location>
        <begin position="12"/>
        <end position="31"/>
    </location>
</feature>
<reference evidence="2" key="1">
    <citation type="submission" date="2021-12" db="EMBL/GenBank/DDBJ databases">
        <title>Comparative genomics, transcriptomics and evolutionary studies reveal genomic signatures of adaptation to plant cell wall in hemibiotrophic fungi.</title>
        <authorList>
            <consortium name="DOE Joint Genome Institute"/>
            <person name="Baroncelli R."/>
            <person name="Diaz J.F."/>
            <person name="Benocci T."/>
            <person name="Peng M."/>
            <person name="Battaglia E."/>
            <person name="Haridas S."/>
            <person name="Andreopoulos W."/>
            <person name="Labutti K."/>
            <person name="Pangilinan J."/>
            <person name="Floch G.L."/>
            <person name="Makela M.R."/>
            <person name="Henrissat B."/>
            <person name="Grigoriev I.V."/>
            <person name="Crouch J.A."/>
            <person name="De Vries R.P."/>
            <person name="Sukno S.A."/>
            <person name="Thon M.R."/>
        </authorList>
    </citation>
    <scope>NUCLEOTIDE SEQUENCE</scope>
    <source>
        <strain evidence="2">CBS 112980</strain>
    </source>
</reference>
<dbReference type="RefSeq" id="XP_060365451.1">
    <property type="nucleotide sequence ID" value="XM_060502284.1"/>
</dbReference>
<sequence>MEIPTPAGMHFPHYTILLGIHLLHVLLRFAFSGTESTWHPDMINILILFSSPHTSGHHLYLIRSLNTQNPLSVPCQSISIANFCSESHNLVIR</sequence>